<sequence length="562" mass="62450">MSNGARWRTENGVKPGWILRRLNIEIDGRRSGRPADEDRRNAYRIKTTRSERRLWLEVGDRDVLRLCLEGGGGSGSTLTGFHRDRLARTNKLAQLRRSGSAQRKRGSRMSGGGGERGGRIGSAGGGLNSNLDTWVHALSSVNLTAHPIRFYTLSPVQLSHPSNHPPPHGHPSPSDSNLQNCQICTAVQICSSTLYSNLSSIETGLTNTITDRELKRIDLPMYSKNPIILLPNVPSNYITNFVAFSAQSLIHDNGKPILVCEHCRKQRHTKDQCWKLHGWFPRGMSQSLGLISVDGTNPWILDLGDIDHLTGFSEHFVSYTPYAGNEKIQIADGFLAPIAGKGQIVLFNAAHLINRMPSRILHHQTPLECLKQSYPSTCLVSVQRLRLVCLLGIPLISVVINVFTRHPGNTLSLWMLLSEESHKGSRVLYQLAVGSSPRLQTSSISRSDVAVLKNVEEKKNGDETKARTETSNNEAEQGHTGKLDKYDPSLDLPIALRKGTRSCTKHSISNNVSYENLSPQFRTFTARLDSTTILKNIHIALECAEWKNVVMEEMKALEKNNT</sequence>
<accession>A0A5D3BAW6</accession>
<organism evidence="2 3">
    <name type="scientific">Cucumis melo var. makuwa</name>
    <name type="common">Oriental melon</name>
    <dbReference type="NCBI Taxonomy" id="1194695"/>
    <lineage>
        <taxon>Eukaryota</taxon>
        <taxon>Viridiplantae</taxon>
        <taxon>Streptophyta</taxon>
        <taxon>Embryophyta</taxon>
        <taxon>Tracheophyta</taxon>
        <taxon>Spermatophyta</taxon>
        <taxon>Magnoliopsida</taxon>
        <taxon>eudicotyledons</taxon>
        <taxon>Gunneridae</taxon>
        <taxon>Pentapetalae</taxon>
        <taxon>rosids</taxon>
        <taxon>fabids</taxon>
        <taxon>Cucurbitales</taxon>
        <taxon>Cucurbitaceae</taxon>
        <taxon>Benincaseae</taxon>
        <taxon>Cucumis</taxon>
    </lineage>
</organism>
<evidence type="ECO:0000313" key="2">
    <source>
        <dbReference type="EMBL" id="TYJ96247.1"/>
    </source>
</evidence>
<feature type="region of interest" description="Disordered" evidence="1">
    <location>
        <begin position="94"/>
        <end position="123"/>
    </location>
</feature>
<keyword evidence="2" id="KW-0695">RNA-directed DNA polymerase</keyword>
<keyword evidence="2" id="KW-0548">Nucleotidyltransferase</keyword>
<feature type="region of interest" description="Disordered" evidence="1">
    <location>
        <begin position="456"/>
        <end position="486"/>
    </location>
</feature>
<dbReference type="AlphaFoldDB" id="A0A5D3BAW6"/>
<feature type="compositionally biased region" description="Basic and acidic residues" evidence="1">
    <location>
        <begin position="456"/>
        <end position="468"/>
    </location>
</feature>
<dbReference type="EMBL" id="SSTD01019745">
    <property type="protein sequence ID" value="TYJ96247.1"/>
    <property type="molecule type" value="Genomic_DNA"/>
</dbReference>
<dbReference type="Proteomes" id="UP000321947">
    <property type="component" value="Unassembled WGS sequence"/>
</dbReference>
<protein>
    <submittedName>
        <fullName evidence="2">Reverse transcriptase</fullName>
    </submittedName>
</protein>
<comment type="caution">
    <text evidence="2">The sequence shown here is derived from an EMBL/GenBank/DDBJ whole genome shotgun (WGS) entry which is preliminary data.</text>
</comment>
<feature type="compositionally biased region" description="Gly residues" evidence="1">
    <location>
        <begin position="109"/>
        <end position="123"/>
    </location>
</feature>
<evidence type="ECO:0000313" key="3">
    <source>
        <dbReference type="Proteomes" id="UP000321947"/>
    </source>
</evidence>
<name>A0A5D3BAW6_CUCMM</name>
<evidence type="ECO:0000256" key="1">
    <source>
        <dbReference type="SAM" id="MobiDB-lite"/>
    </source>
</evidence>
<reference evidence="2 3" key="1">
    <citation type="submission" date="2019-08" db="EMBL/GenBank/DDBJ databases">
        <title>Draft genome sequences of two oriental melons (Cucumis melo L. var makuwa).</title>
        <authorList>
            <person name="Kwon S.-Y."/>
        </authorList>
    </citation>
    <scope>NUCLEOTIDE SEQUENCE [LARGE SCALE GENOMIC DNA]</scope>
    <source>
        <strain evidence="3">cv. Chang Bougi</strain>
        <tissue evidence="2">Leaf</tissue>
    </source>
</reference>
<gene>
    <name evidence="2" type="ORF">E5676_scaffold78209G00370</name>
</gene>
<dbReference type="GO" id="GO:0003964">
    <property type="term" value="F:RNA-directed DNA polymerase activity"/>
    <property type="evidence" value="ECO:0007669"/>
    <property type="project" value="UniProtKB-KW"/>
</dbReference>
<keyword evidence="2" id="KW-0808">Transferase</keyword>
<proteinExistence type="predicted"/>
<feature type="compositionally biased region" description="Basic and acidic residues" evidence="1">
    <location>
        <begin position="476"/>
        <end position="486"/>
    </location>
</feature>